<accession>A0AAJ4W9G8</accession>
<dbReference type="InterPro" id="IPR009225">
    <property type="entry name" value="Phage_head_completion_GpL"/>
</dbReference>
<protein>
    <submittedName>
        <fullName evidence="1">Phage head completion protein (GPL)</fullName>
    </submittedName>
</protein>
<dbReference type="Pfam" id="PF05926">
    <property type="entry name" value="Phage_GPL"/>
    <property type="match status" value="1"/>
</dbReference>
<evidence type="ECO:0000313" key="2">
    <source>
        <dbReference type="Proteomes" id="UP000226420"/>
    </source>
</evidence>
<comment type="caution">
    <text evidence="1">The sequence shown here is derived from an EMBL/GenBank/DDBJ whole genome shotgun (WGS) entry which is preliminary data.</text>
</comment>
<sequence length="150" mass="16382">MFKANDREYSESIITNDGFWPDIDVADFEVFRTIPGDINHSQIAAALVDSVVEINRQLQDIAAQRRAQGYNTAATVPGVSVDGKNELITQYQKAVFARAKADLIGEYASLGRSEGHTGQDNPKTKADLLAEAAYTVRNIKGLKRVGVSLL</sequence>
<gene>
    <name evidence="1" type="ORF">SAMN02745723_102506</name>
</gene>
<dbReference type="Proteomes" id="UP000226420">
    <property type="component" value="Unassembled WGS sequence"/>
</dbReference>
<name>A0AAJ4W9G8_9GAMM</name>
<reference evidence="1 2" key="1">
    <citation type="submission" date="2016-10" db="EMBL/GenBank/DDBJ databases">
        <authorList>
            <person name="Varghese N."/>
            <person name="Submissions S."/>
        </authorList>
    </citation>
    <scope>NUCLEOTIDE SEQUENCE [LARGE SCALE GENOMIC DNA]</scope>
    <source>
        <strain evidence="1 2">DSM 5563</strain>
    </source>
</reference>
<dbReference type="RefSeq" id="WP_074821403.1">
    <property type="nucleotide sequence ID" value="NZ_FOLW01000002.1"/>
</dbReference>
<proteinExistence type="predicted"/>
<dbReference type="EMBL" id="FOLW01000002">
    <property type="protein sequence ID" value="SFC49539.1"/>
    <property type="molecule type" value="Genomic_DNA"/>
</dbReference>
<dbReference type="AlphaFoldDB" id="A0AAJ4W9G8"/>
<evidence type="ECO:0000313" key="1">
    <source>
        <dbReference type="EMBL" id="SFC49539.1"/>
    </source>
</evidence>
<organism evidence="1 2">
    <name type="scientific">Pragia fontium DSM 5563 = ATCC 49100</name>
    <dbReference type="NCBI Taxonomy" id="1122977"/>
    <lineage>
        <taxon>Bacteria</taxon>
        <taxon>Pseudomonadati</taxon>
        <taxon>Pseudomonadota</taxon>
        <taxon>Gammaproteobacteria</taxon>
        <taxon>Enterobacterales</taxon>
        <taxon>Budviciaceae</taxon>
        <taxon>Pragia</taxon>
    </lineage>
</organism>